<keyword evidence="2" id="KW-1185">Reference proteome</keyword>
<evidence type="ECO:0000313" key="1">
    <source>
        <dbReference type="EMBL" id="KAK2090424.1"/>
    </source>
</evidence>
<reference evidence="1 2" key="1">
    <citation type="submission" date="2023-05" db="EMBL/GenBank/DDBJ databases">
        <title>B98-5 Cell Line De Novo Hybrid Assembly: An Optical Mapping Approach.</title>
        <authorList>
            <person name="Kananen K."/>
            <person name="Auerbach J.A."/>
            <person name="Kautto E."/>
            <person name="Blachly J.S."/>
        </authorList>
    </citation>
    <scope>NUCLEOTIDE SEQUENCE [LARGE SCALE GENOMIC DNA]</scope>
    <source>
        <strain evidence="1">B95-8</strain>
        <tissue evidence="1">Cell line</tissue>
    </source>
</reference>
<dbReference type="PANTHER" id="PTHR14139">
    <property type="entry name" value="CALSYNTENIN"/>
    <property type="match status" value="1"/>
</dbReference>
<sequence>MAHEVIIKSSSSTLEELYHVDYRAIIRASCRREDRSAHGFVLCAVLKMNRHHYALYVHNCRLVFLLRKDFDQADTFRPAEFHWKLDQADEVMGLEIKNRPLNGASGRGCVRGPKEPQTWTDMFEQWLFMALKPGMEKGFHITLRSAAKRGSSTEVLWPAQPLCTPQEALAKVYKQPGKSITGGFRICL</sequence>
<comment type="caution">
    <text evidence="1">The sequence shown here is derived from an EMBL/GenBank/DDBJ whole genome shotgun (WGS) entry which is preliminary data.</text>
</comment>
<name>A0ABQ9U044_SAGOE</name>
<accession>A0ABQ9U044</accession>
<dbReference type="EMBL" id="JASSZA010000017">
    <property type="protein sequence ID" value="KAK2090424.1"/>
    <property type="molecule type" value="Genomic_DNA"/>
</dbReference>
<dbReference type="Proteomes" id="UP001266305">
    <property type="component" value="Unassembled WGS sequence"/>
</dbReference>
<evidence type="ECO:0000313" key="2">
    <source>
        <dbReference type="Proteomes" id="UP001266305"/>
    </source>
</evidence>
<protein>
    <submittedName>
        <fullName evidence="1">Uncharacterized protein</fullName>
    </submittedName>
</protein>
<organism evidence="1 2">
    <name type="scientific">Saguinus oedipus</name>
    <name type="common">Cotton-top tamarin</name>
    <name type="synonym">Oedipomidas oedipus</name>
    <dbReference type="NCBI Taxonomy" id="9490"/>
    <lineage>
        <taxon>Eukaryota</taxon>
        <taxon>Metazoa</taxon>
        <taxon>Chordata</taxon>
        <taxon>Craniata</taxon>
        <taxon>Vertebrata</taxon>
        <taxon>Euteleostomi</taxon>
        <taxon>Mammalia</taxon>
        <taxon>Eutheria</taxon>
        <taxon>Euarchontoglires</taxon>
        <taxon>Primates</taxon>
        <taxon>Haplorrhini</taxon>
        <taxon>Platyrrhini</taxon>
        <taxon>Cebidae</taxon>
        <taxon>Callitrichinae</taxon>
        <taxon>Saguinus</taxon>
    </lineage>
</organism>
<dbReference type="PANTHER" id="PTHR14139:SF3">
    <property type="entry name" value="CALSYNTENIN-2"/>
    <property type="match status" value="1"/>
</dbReference>
<proteinExistence type="predicted"/>
<gene>
    <name evidence="1" type="ORF">P7K49_031680</name>
</gene>